<dbReference type="FunFam" id="2.10.25.10:FF:000001">
    <property type="entry name" value="Tenascin C"/>
    <property type="match status" value="17"/>
</dbReference>
<keyword evidence="8" id="KW-0130">Cell adhesion</keyword>
<feature type="domain" description="Fibronectin type-III" evidence="13">
    <location>
        <begin position="1666"/>
        <end position="1760"/>
    </location>
</feature>
<dbReference type="GeneTree" id="ENSGT00940000155565"/>
<feature type="compositionally biased region" description="Low complexity" evidence="11">
    <location>
        <begin position="1451"/>
        <end position="1462"/>
    </location>
</feature>
<dbReference type="SMART" id="SM00181">
    <property type="entry name" value="EGF"/>
    <property type="match status" value="18"/>
</dbReference>
<feature type="compositionally biased region" description="Polar residues" evidence="11">
    <location>
        <begin position="2160"/>
        <end position="2171"/>
    </location>
</feature>
<feature type="domain" description="Fibronectin type-III" evidence="13">
    <location>
        <begin position="1566"/>
        <end position="1663"/>
    </location>
</feature>
<dbReference type="InterPro" id="IPR020837">
    <property type="entry name" value="Fibrinogen_CS"/>
</dbReference>
<feature type="domain" description="Fibronectin type-III" evidence="13">
    <location>
        <begin position="3637"/>
        <end position="3723"/>
    </location>
</feature>
<evidence type="ECO:0000256" key="7">
    <source>
        <dbReference type="ARBA" id="ARBA00022737"/>
    </source>
</evidence>
<dbReference type="PROSITE" id="PS50853">
    <property type="entry name" value="FN3"/>
    <property type="match status" value="25"/>
</dbReference>
<dbReference type="GO" id="GO:0005518">
    <property type="term" value="F:collagen binding"/>
    <property type="evidence" value="ECO:0007669"/>
    <property type="project" value="Ensembl"/>
</dbReference>
<dbReference type="EMBL" id="AEYP01101408">
    <property type="status" value="NOT_ANNOTATED_CDS"/>
    <property type="molecule type" value="Genomic_DNA"/>
</dbReference>
<feature type="domain" description="Fibronectin type-III" evidence="13">
    <location>
        <begin position="3446"/>
        <end position="3543"/>
    </location>
</feature>
<evidence type="ECO:0000256" key="4">
    <source>
        <dbReference type="ARBA" id="ARBA00022530"/>
    </source>
</evidence>
<keyword evidence="6 12" id="KW-0732">Signal</keyword>
<evidence type="ECO:0000256" key="1">
    <source>
        <dbReference type="ARBA" id="ARBA00004498"/>
    </source>
</evidence>
<dbReference type="GO" id="GO:0006641">
    <property type="term" value="P:triglyceride metabolic process"/>
    <property type="evidence" value="ECO:0007669"/>
    <property type="project" value="Ensembl"/>
</dbReference>
<dbReference type="eggNOG" id="KOG2579">
    <property type="taxonomic scope" value="Eukaryota"/>
</dbReference>
<feature type="domain" description="Fibronectin type-III" evidence="13">
    <location>
        <begin position="2616"/>
        <end position="2710"/>
    </location>
</feature>
<evidence type="ECO:0000313" key="15">
    <source>
        <dbReference type="Ensembl" id="ENSMPUP00000010238.1"/>
    </source>
</evidence>
<evidence type="ECO:0000256" key="3">
    <source>
        <dbReference type="ARBA" id="ARBA00022525"/>
    </source>
</evidence>
<dbReference type="FunFam" id="2.60.40.10:FF:000822">
    <property type="entry name" value="tenascin-X"/>
    <property type="match status" value="1"/>
</dbReference>
<dbReference type="GO" id="GO:0031175">
    <property type="term" value="P:neuron projection development"/>
    <property type="evidence" value="ECO:0007669"/>
    <property type="project" value="TreeGrafter"/>
</dbReference>
<dbReference type="Pfam" id="PF00041">
    <property type="entry name" value="fn3"/>
    <property type="match status" value="25"/>
</dbReference>
<feature type="compositionally biased region" description="Basic and acidic residues" evidence="11">
    <location>
        <begin position="2830"/>
        <end position="2840"/>
    </location>
</feature>
<feature type="domain" description="Fibronectin type-III" evidence="13">
    <location>
        <begin position="2403"/>
        <end position="2497"/>
    </location>
</feature>
<evidence type="ECO:0000256" key="6">
    <source>
        <dbReference type="ARBA" id="ARBA00022729"/>
    </source>
</evidence>
<protein>
    <submittedName>
        <fullName evidence="15">Tenascin XB</fullName>
    </submittedName>
</protein>
<dbReference type="GO" id="GO:0032963">
    <property type="term" value="P:collagen metabolic process"/>
    <property type="evidence" value="ECO:0007669"/>
    <property type="project" value="Ensembl"/>
</dbReference>
<feature type="compositionally biased region" description="Low complexity" evidence="11">
    <location>
        <begin position="1469"/>
        <end position="1478"/>
    </location>
</feature>
<name>M3YFY1_MUSPF</name>
<dbReference type="Ensembl" id="ENSMPUT00000010400.1">
    <property type="protein sequence ID" value="ENSMPUP00000010238.1"/>
    <property type="gene ID" value="ENSMPUG00000010312.1"/>
</dbReference>
<evidence type="ECO:0000259" key="13">
    <source>
        <dbReference type="PROSITE" id="PS50853"/>
    </source>
</evidence>
<dbReference type="PANTHER" id="PTHR46708:SF3">
    <property type="entry name" value="TENASCIN-X"/>
    <property type="match status" value="1"/>
</dbReference>
<dbReference type="OMA" id="QYSTYHI"/>
<feature type="domain" description="Fibronectin type-III" evidence="13">
    <location>
        <begin position="3239"/>
        <end position="3332"/>
    </location>
</feature>
<dbReference type="Gene3D" id="3.90.215.10">
    <property type="entry name" value="Gamma Fibrinogen, chain A, domain 1"/>
    <property type="match status" value="1"/>
</dbReference>
<evidence type="ECO:0000259" key="14">
    <source>
        <dbReference type="PROSITE" id="PS51406"/>
    </source>
</evidence>
<evidence type="ECO:0000256" key="9">
    <source>
        <dbReference type="ARBA" id="ARBA00023157"/>
    </source>
</evidence>
<keyword evidence="7" id="KW-0677">Repeat</keyword>
<dbReference type="EMBL" id="AEYP01101405">
    <property type="status" value="NOT_ANNOTATED_CDS"/>
    <property type="molecule type" value="Genomic_DNA"/>
</dbReference>
<feature type="region of interest" description="Disordered" evidence="11">
    <location>
        <begin position="2579"/>
        <end position="2605"/>
    </location>
</feature>
<feature type="domain" description="Fibronectin type-III" evidence="13">
    <location>
        <begin position="3049"/>
        <end position="3142"/>
    </location>
</feature>
<dbReference type="FunFam" id="2.60.40.10:FF:000801">
    <property type="entry name" value="Tenascin-X"/>
    <property type="match status" value="1"/>
</dbReference>
<feature type="region of interest" description="Disordered" evidence="11">
    <location>
        <begin position="2268"/>
        <end position="2294"/>
    </location>
</feature>
<feature type="domain" description="Fibronectin type-III" evidence="13">
    <location>
        <begin position="1063"/>
        <end position="1151"/>
    </location>
</feature>
<feature type="compositionally biased region" description="Low complexity" evidence="11">
    <location>
        <begin position="2279"/>
        <end position="2289"/>
    </location>
</feature>
<feature type="region of interest" description="Disordered" evidence="11">
    <location>
        <begin position="2830"/>
        <end position="2862"/>
    </location>
</feature>
<dbReference type="PROSITE" id="PS00514">
    <property type="entry name" value="FIBRINOGEN_C_1"/>
    <property type="match status" value="1"/>
</dbReference>
<feature type="domain" description="Fibronectin type-III" evidence="13">
    <location>
        <begin position="2950"/>
        <end position="3047"/>
    </location>
</feature>
<feature type="region of interest" description="Disordered" evidence="11">
    <location>
        <begin position="26"/>
        <end position="59"/>
    </location>
</feature>
<dbReference type="InterPro" id="IPR013783">
    <property type="entry name" value="Ig-like_fold"/>
</dbReference>
<dbReference type="Pfam" id="PF18720">
    <property type="entry name" value="EGF_Tenascin"/>
    <property type="match status" value="2"/>
</dbReference>
<dbReference type="GO" id="GO:0098633">
    <property type="term" value="F:collagen fibril binding"/>
    <property type="evidence" value="ECO:0007669"/>
    <property type="project" value="Ensembl"/>
</dbReference>
<dbReference type="GO" id="GO:1904028">
    <property type="term" value="P:positive regulation of collagen fibril organization"/>
    <property type="evidence" value="ECO:0007669"/>
    <property type="project" value="Ensembl"/>
</dbReference>
<feature type="region of interest" description="Disordered" evidence="11">
    <location>
        <begin position="920"/>
        <end position="959"/>
    </location>
</feature>
<dbReference type="FunFam" id="2.60.40.10:FF:000024">
    <property type="entry name" value="Tenascin-X"/>
    <property type="match status" value="18"/>
</dbReference>
<keyword evidence="4" id="KW-0272">Extracellular matrix</keyword>
<dbReference type="InterPro" id="IPR050991">
    <property type="entry name" value="ECM_Regulatory_Proteins"/>
</dbReference>
<dbReference type="PROSITE" id="PS51406">
    <property type="entry name" value="FIBRINOGEN_C_2"/>
    <property type="match status" value="1"/>
</dbReference>
<evidence type="ECO:0000256" key="2">
    <source>
        <dbReference type="ARBA" id="ARBA00008673"/>
    </source>
</evidence>
<dbReference type="GO" id="GO:0030155">
    <property type="term" value="P:regulation of cell adhesion"/>
    <property type="evidence" value="ECO:0007669"/>
    <property type="project" value="TreeGrafter"/>
</dbReference>
<dbReference type="SUPFAM" id="SSF49265">
    <property type="entry name" value="Fibronectin type III"/>
    <property type="match status" value="25"/>
</dbReference>
<feature type="domain" description="Fibronectin type-III" evidence="13">
    <location>
        <begin position="3342"/>
        <end position="3436"/>
    </location>
</feature>
<dbReference type="Gene3D" id="2.60.40.10">
    <property type="entry name" value="Immunoglobulins"/>
    <property type="match status" value="26"/>
</dbReference>
<keyword evidence="9" id="KW-1015">Disulfide bond</keyword>
<keyword evidence="3" id="KW-0964">Secreted</keyword>
<dbReference type="FunFam" id="2.60.40.10:FF:000883">
    <property type="entry name" value="tenascin-X"/>
    <property type="match status" value="1"/>
</dbReference>
<feature type="domain" description="Fibronectin type-III" evidence="13">
    <location>
        <begin position="841"/>
        <end position="931"/>
    </location>
</feature>
<feature type="domain" description="Fibronectin type-III" evidence="13">
    <location>
        <begin position="1975"/>
        <end position="2063"/>
    </location>
</feature>
<feature type="region of interest" description="Disordered" evidence="11">
    <location>
        <begin position="2924"/>
        <end position="2969"/>
    </location>
</feature>
<dbReference type="PROSITE" id="PS00022">
    <property type="entry name" value="EGF_1"/>
    <property type="match status" value="8"/>
</dbReference>
<feature type="domain" description="Fibrinogen C-terminal" evidence="14">
    <location>
        <begin position="3810"/>
        <end position="4025"/>
    </location>
</feature>
<feature type="region of interest" description="Disordered" evidence="11">
    <location>
        <begin position="2111"/>
        <end position="2181"/>
    </location>
</feature>
<evidence type="ECO:0000256" key="5">
    <source>
        <dbReference type="ARBA" id="ARBA00022536"/>
    </source>
</evidence>
<feature type="compositionally biased region" description="Low complexity" evidence="11">
    <location>
        <begin position="2954"/>
        <end position="2963"/>
    </location>
</feature>
<accession>M3YFY1</accession>
<dbReference type="InterPro" id="IPR003961">
    <property type="entry name" value="FN3_dom"/>
</dbReference>
<dbReference type="PANTHER" id="PTHR46708">
    <property type="entry name" value="TENASCIN"/>
    <property type="match status" value="1"/>
</dbReference>
<dbReference type="EMBL" id="AEYP01101407">
    <property type="status" value="NOT_ANNOTATED_CDS"/>
    <property type="molecule type" value="Genomic_DNA"/>
</dbReference>
<organism evidence="15">
    <name type="scientific">Mustela putorius furo</name>
    <name type="common">European domestic ferret</name>
    <name type="synonym">Mustela furo</name>
    <dbReference type="NCBI Taxonomy" id="9669"/>
    <lineage>
        <taxon>Eukaryota</taxon>
        <taxon>Metazoa</taxon>
        <taxon>Chordata</taxon>
        <taxon>Craniata</taxon>
        <taxon>Vertebrata</taxon>
        <taxon>Euteleostomi</taxon>
        <taxon>Mammalia</taxon>
        <taxon>Eutheria</taxon>
        <taxon>Laurasiatheria</taxon>
        <taxon>Carnivora</taxon>
        <taxon>Caniformia</taxon>
        <taxon>Musteloidea</taxon>
        <taxon>Mustelidae</taxon>
        <taxon>Mustelinae</taxon>
        <taxon>Mustela</taxon>
    </lineage>
</organism>
<dbReference type="GO" id="GO:0030199">
    <property type="term" value="P:collagen fibril organization"/>
    <property type="evidence" value="ECO:0007669"/>
    <property type="project" value="Ensembl"/>
</dbReference>
<sequence length="4033" mass="435443">MPAQWFLISRLVLLVLLGTVRAGPFSPRSNVTLPAPRPPPQPGGRTVEPGGGSPSSRLYEHTVEGGEKQVVFTHRINLPPSAGCGCPPGTEPPVPASEVQALKVRLEILEELVKGLKEQCAGGCCPTAAQAGTGQTDVRSLCSLHGVFDLSRCACSCESGWGGPTCSDPTGAGVPPSTPPSVSGSCPDDCNDQGRCVRGRCVCFPGYSGPSCGWPSCPGDCNGRGRCVQGVCVCRAGFSGDDCSQRSCPRGCSQRGRCEDGRCVCDPGYAGEDCGKRSCPRGCSQRGRCENGRCVCDPGYTGDDCGVRSCPRGCSQRGRCEDGRCVCDPGYTGDDCGSRSCLWDCGEGGRCVDGRCVCWPGYAGEDCSTRTCPRDCRGRGRCEDGECICDAGYSGDDCGVRSCPGDCNQRGRCEDGRCVCWPGYTGPDCGSRACPRDCRGRGRCENGVCVCNAGYSGEDCGVRSCPGDCRGRGRCESGRCVCWPGYTGRDCGTRACPGDCRGRGRCVDGRCVCNPGFAGEDCGSRRCPGDCRGRGRCEDGVCVCNAGYEGEDCGVRSCPGGCHGRGQCHDGRCVCDDDYSGEDCSIRRCPRDCSQHGVCQDGVCTCWEGYAGEDCGLRTCPSNCHQRGPCEDGRCVCNSGYTGPSCATRTCPADCRGRGRCVQGVCVCHVGYSGEDCGQEEPPASTCPGGCGPRELCRAGQCVCVEGFGGPDCAIQMCPGDCRGRGECREGSCICQEGYAGEDCGEEVPAIEGMRMHLLEETTVRTEWTRAPGTVDAYEIQFIPTTEGVSPPFTARVPSSASAYDQRGLAPGQEYQVTVRALRGTSWGPPASKTITTMIDGPQDLRVVAVTPTTLELSWLRPQAEVDRFVVSYVSAGNQRVRLEVPPEADGTVLTDLMPGVEYVVTVTAERGRAVSYPASVRANTGSSPSGLLGATDEPPPSGPSTTQGVQAPELQQRPQELGELRVLGRDKTGKLRVAWTAQPDTFAHFQLRLRVPEGPGVHEELLPGDVRQALVPSPPPGVSYELSLRGVPPEGEPSAPLIYQSIMDRDGAKPGKPLAQPHLGELMVTDPTSNSLLLHWTVPEGEFDSFVIQYKDRDGPQVVPVEGSQRSARITNLDVGRKYKFVLYGLLGKKRHGPLVAEAKILPQSDPSPATPPRLGKLWVTDPTPDSLHLSWTVPEGQFDSFVVQYRNRDGQPQVMPVEGPERSVIVSSLDPNHKYRFTLFGVANKKRHGPLTADGTTASESPVQPLLGELSVTQANPDSLRLAWTVPQGSFDSFVVQYKDAQGQPQVVPVRGDENEVTIPGLEPHRKYKMNLYGLHGRQRVGPVSVVATTGPCLRTPSDLPPPSPSGLQSFQVPHIPGPLIQPPAPSLFLGSASPSPRIGPIFSHPEHLEHLDPGLAGVVVISGSHNQLPAPSHHCCSAQCQQIKGTRPSPVSIVFVAPQDLVEETPSPTEPSTEAPEPPEEPLLGELTVTGSSPDSLSLSWTVPQGHFDSFTVQYKDGDGRPQVVRVRGDVNEVTIGGLEPGRRYKMHLYGLHEGQRQGPVSTVGITAPHPEETPATEPPLEPRLGELTVTDVTPSSVGLAWTVPEGQFDSFVVQYKGRDGQPQVVPVTADQRKVTIPGLEPARKYRMNVYGLHDGQHMGPLSVVAVTAPLPTAPATESPQEPQLGELTVLDMTPDSVTLSWTVPNGEFDSFMVQYKDRDGQPHVVPVAADQREVTVPGLEPSRKYKFLLYGLQDGKRHSPVSVEAKTAAQGDVSLKAHPRLGELWVTDPTLDSLHLSWTVPEGHFDSFVVQFKDRDGPHMVPVEGHERSVTVTPLDPGRKYRFLLYGLRGKKRHGPLTAEGTTEPRSGVDDGRTRHPPKPHLGEELQVTSVTPDSVSLAWMVPEGHFDSFVVQYKDRDGQPQVVPVEGSLREVSVSGLDPARRYKLLLYGLHQGKRVGPISTIALTEPAPREDIEAEVPSPPGPEPLLGEVTVEEATPDTLHLSWTETEGDYDSFEVHYTDQDGQLQVVRIDGDQNDVILSGLKSEHRYLVNLYGFRGQQRVGPAHIEALTAPREEEDEPSEPPTKPRLGELAVTDATSDSLHLSWTVPENIYSRQHVSFAHHVKPKPVRPQVSTRQLTPEDEQEPSQEDSRFLVGEGSSELFGSKDRNQENEAVTTEASSTMAPEPPTKPRLGELAVTDATSDSLHLSWTVPEGQFDHFLVQYKNGDGQPKAVRVPGYEEGVTVSGLQPDHKYKMNLYGFHGGQRVGPVSVIGMTAAEEETPALSEVEETPSPTELSTEAPEPPKEPLLGELTVTGSFPDSLSLSWTVPQGHFDSFIVQYKDGDGRPQVVRVGGDEKEVTVRGLEPGRRYKMHLYGLHEGQRQGPVSTMGITAKVPDAQDFILDFVISYLREPGPQKPHLGELTVTDATPDSLHLSWTIPEGQFDHFLVQYKNGDGQPKAVRVPGNEDQVTVSGLQPDHKYKMNLYGFHRGQRVGPVSAVGLTDFGDAPANLSFTCNLCGYNGLCFPTQTDPHLCQMSRNPATADALTLMYLLTGPSVASIKFSWSYYPSMLKTQVPNRTDRKQDNFVIGSRPTGHVHTFSSSPAPAPGKDHEMPASTDLPILAPEPPTKPRLGELAVTDATSDSLHLSWTVPEGQFDHFLVQYKNGDGQPKAVRVPGNEDQVTVSGLQPDHKYKMNLYGFHGGQRVGPVSAIGVTAAEEETPALPEVEEMPSPKEPSTEALEPPEEPLLGELTVTGSSPDSLSLSWTVPQGHFDSFTVQYKDGDGRPQVVRVGGDENEVTVGGLEPGRRYKMHLYGLHGGQRQGPMSTVGITAPQDFVEETHSPKEHSTEAPEPTEEPLLGELTVTGSSPDSLSLSWTVPQGHFDSFTVQYKRGASGSCAPAAQAPRHVCEMSDLRPSPGASASPALCLSFSAAEEETPTLSEVEETPSPTEPSTEAPEPPEEPLLGELTVTGSSPDSLSLSWTVPQGHFDSFTVQYKDGDGRPQVVHVRGDENGVTVGGLEPGRRYKMHLYGMHRGQRQGPVSTVGITGSLPTEPPVAPRLGELAVAAVTSDTVSLSWSVAQGLFDSFLVQYKDAQGQPQVMPVGGHLHEITVSGLDPARKYKFLLFGLRDGKRLGPVSAEAKTISDMKSPRLGELTVTYVTPDSMTLSWTVPEGEFDSFVVQYKDRDGQPRVVPVATDQREVTIPGLEPGRKYKFLLYGLAGRKRLGPISADGTTATLEKERQRPPRLGELTVTDGTPDSLRLSWTVAQGTFDSFVVQYRDPAGQPQAVPAAKDQREVTIEGLEPGRKYKFLLYGLHGGQRQGPLSVLGVTAPGVDTPGPWHPTTEAPEPPSGPQLQTLAVSDITPDSLRLSWSVAQGPFDSFVVQYQDTDGQPQALLMDGNQNKVQVSGLEPSTSYTFFLYGLHEGKRLGPVSAEGTTGPAPAGLTPGETGPRLSQLSVTDVTTSSLRLNWEAPSEAFDSFLLRFGVPSPSTLEPHPRPLQQRELTVPGSRRSAVLRDLHPGTLYSLTLYGLRGPHKADSIQGTARTLSPVLESPRDLQFSEIGETSAQVSWIPPASRVDSFKVSYQLADGGEPQSVQVDGRAQTQKLEGLIPGSHYEVTVVSVRGFEESEPLTGFLTTVPDGPTQLRALNLTEGSALLHWKAPQTPVDKYKVRVTASGAPSLQGSAPGSAVEYPLSGLELHTNYTATVRGLRGPNLTAPASVTFTTGLEAPQDLEAKEVTPRTALLTWTEPQVLPTGYLLSFNTPGEQTQEILLPGGVTSHRLLGLFPSTPYSVWLRAMWGESLTPPVSTSFTTGGLPIPFPRDCGEEMQNGASSSRATTIFLNGNRERPLDVFCDMETDGGGWLVFQRRMDGQTDFWRDWEDYAHGFGNISGEFWLGNEALHSLTAAGDYSMRVDLRAGDEAVFAQYDSFRVDSAADYYRLHLDGYHGTAGDSMSYHSGSVFSARDRDPNNLLISCAVSYHGAWWYKNCHYANLNGLYGSTVDHQGVSWYYWKGFEFSVPFTEMKLRPRSYRPPAAQR</sequence>
<dbReference type="InterPro" id="IPR041161">
    <property type="entry name" value="EGF_Tenascin"/>
</dbReference>
<feature type="region of interest" description="Disordered" evidence="11">
    <location>
        <begin position="3424"/>
        <end position="3448"/>
    </location>
</feature>
<feature type="domain" description="Fibronectin type-III" evidence="13">
    <location>
        <begin position="3724"/>
        <end position="3814"/>
    </location>
</feature>
<feature type="region of interest" description="Disordered" evidence="11">
    <location>
        <begin position="1450"/>
        <end position="1485"/>
    </location>
</feature>
<feature type="domain" description="Fibronectin type-III" evidence="13">
    <location>
        <begin position="1252"/>
        <end position="1345"/>
    </location>
</feature>
<dbReference type="SMART" id="SM00060">
    <property type="entry name" value="FN3"/>
    <property type="match status" value="28"/>
</dbReference>
<feature type="domain" description="Fibronectin type-III" evidence="13">
    <location>
        <begin position="2733"/>
        <end position="2826"/>
    </location>
</feature>
<feature type="domain" description="Fibronectin type-III" evidence="13">
    <location>
        <begin position="1768"/>
        <end position="1856"/>
    </location>
</feature>
<comment type="subcellular location">
    <subcellularLocation>
        <location evidence="1">Secreted</location>
        <location evidence="1">Extracellular space</location>
        <location evidence="1">Extracellular matrix</location>
    </subcellularLocation>
</comment>
<dbReference type="GO" id="GO:0005615">
    <property type="term" value="C:extracellular space"/>
    <property type="evidence" value="ECO:0007669"/>
    <property type="project" value="Ensembl"/>
</dbReference>
<feature type="signal peptide" evidence="12">
    <location>
        <begin position="1"/>
        <end position="22"/>
    </location>
</feature>
<feature type="domain" description="Fibronectin type-III" evidence="13">
    <location>
        <begin position="750"/>
        <end position="840"/>
    </location>
</feature>
<feature type="domain" description="Fibronectin type-III" evidence="13">
    <location>
        <begin position="2175"/>
        <end position="2269"/>
    </location>
</feature>
<reference evidence="15" key="1">
    <citation type="submission" date="2024-06" db="UniProtKB">
        <authorList>
            <consortium name="Ensembl"/>
        </authorList>
    </citation>
    <scope>IDENTIFICATION</scope>
</reference>
<feature type="compositionally biased region" description="Low complexity" evidence="11">
    <location>
        <begin position="2937"/>
        <end position="2947"/>
    </location>
</feature>
<dbReference type="Pfam" id="PF00147">
    <property type="entry name" value="Fibrinogen_C"/>
    <property type="match status" value="1"/>
</dbReference>
<feature type="region of interest" description="Disordered" evidence="11">
    <location>
        <begin position="1842"/>
        <end position="1870"/>
    </location>
</feature>
<feature type="compositionally biased region" description="Acidic residues" evidence="11">
    <location>
        <begin position="2924"/>
        <end position="2936"/>
    </location>
</feature>
<keyword evidence="5" id="KW-0245">EGF-like domain</keyword>
<dbReference type="SUPFAM" id="SSF56496">
    <property type="entry name" value="Fibrinogen C-terminal domain-like"/>
    <property type="match status" value="1"/>
</dbReference>
<dbReference type="CDD" id="cd00054">
    <property type="entry name" value="EGF_CA"/>
    <property type="match status" value="2"/>
</dbReference>
<dbReference type="Pfam" id="PF25024">
    <property type="entry name" value="EGF_TEN"/>
    <property type="match status" value="1"/>
</dbReference>
<dbReference type="InterPro" id="IPR036056">
    <property type="entry name" value="Fibrinogen-like_C"/>
</dbReference>
<dbReference type="CDD" id="cd00087">
    <property type="entry name" value="FReD"/>
    <property type="match status" value="1"/>
</dbReference>
<dbReference type="InterPro" id="IPR014716">
    <property type="entry name" value="Fibrinogen_a/b/g_C_1"/>
</dbReference>
<evidence type="ECO:0000256" key="12">
    <source>
        <dbReference type="SAM" id="SignalP"/>
    </source>
</evidence>
<dbReference type="GO" id="GO:0006631">
    <property type="term" value="P:fatty acid metabolic process"/>
    <property type="evidence" value="ECO:0007669"/>
    <property type="project" value="Ensembl"/>
</dbReference>
<gene>
    <name evidence="15" type="primary">TNXB</name>
</gene>
<dbReference type="GO" id="GO:0098609">
    <property type="term" value="P:cell-cell adhesion"/>
    <property type="evidence" value="ECO:0007669"/>
    <property type="project" value="Ensembl"/>
</dbReference>
<dbReference type="GO" id="GO:0046328">
    <property type="term" value="P:regulation of JNK cascade"/>
    <property type="evidence" value="ECO:0007669"/>
    <property type="project" value="Ensembl"/>
</dbReference>
<dbReference type="Pfam" id="PF23106">
    <property type="entry name" value="EGF_Teneurin"/>
    <property type="match status" value="5"/>
</dbReference>
<dbReference type="eggNOG" id="KOG1225">
    <property type="taxonomic scope" value="Eukaryota"/>
</dbReference>
<feature type="compositionally biased region" description="Acidic residues" evidence="11">
    <location>
        <begin position="2268"/>
        <end position="2278"/>
    </location>
</feature>
<evidence type="ECO:0000256" key="11">
    <source>
        <dbReference type="SAM" id="MobiDB-lite"/>
    </source>
</evidence>
<dbReference type="InParanoid" id="M3YFY1"/>
<feature type="region of interest" description="Disordered" evidence="11">
    <location>
        <begin position="2059"/>
        <end position="2079"/>
    </location>
</feature>
<dbReference type="GO" id="GO:0048251">
    <property type="term" value="P:elastic fiber assembly"/>
    <property type="evidence" value="ECO:0007669"/>
    <property type="project" value="Ensembl"/>
</dbReference>
<keyword evidence="10" id="KW-0325">Glycoprotein</keyword>
<feature type="domain" description="Fibronectin type-III" evidence="13">
    <location>
        <begin position="1465"/>
        <end position="1560"/>
    </location>
</feature>
<dbReference type="FunFam" id="2.60.40.10:FF:000760">
    <property type="entry name" value="tenascin-X"/>
    <property type="match status" value="1"/>
</dbReference>
<feature type="domain" description="Fibronectin type-III" evidence="13">
    <location>
        <begin position="2292"/>
        <end position="2387"/>
    </location>
</feature>
<dbReference type="Gene3D" id="2.10.25.10">
    <property type="entry name" value="Laminin"/>
    <property type="match status" value="17"/>
</dbReference>
<dbReference type="FunFam" id="2.60.40.10:FF:000701">
    <property type="entry name" value="Tenascin-X"/>
    <property type="match status" value="1"/>
</dbReference>
<dbReference type="FunFam" id="3.90.215.10:FF:000001">
    <property type="entry name" value="Tenascin isoform 1"/>
    <property type="match status" value="1"/>
</dbReference>
<evidence type="ECO:0000256" key="8">
    <source>
        <dbReference type="ARBA" id="ARBA00022889"/>
    </source>
</evidence>
<dbReference type="EMBL" id="AEYP01101406">
    <property type="status" value="NOT_ANNOTATED_CDS"/>
    <property type="molecule type" value="Genomic_DNA"/>
</dbReference>
<feature type="chain" id="PRO_5004044823" evidence="12">
    <location>
        <begin position="23"/>
        <end position="4033"/>
    </location>
</feature>
<dbReference type="GO" id="GO:0008201">
    <property type="term" value="F:heparin binding"/>
    <property type="evidence" value="ECO:0007669"/>
    <property type="project" value="Ensembl"/>
</dbReference>
<comment type="similarity">
    <text evidence="2">Belongs to the tenascin family.</text>
</comment>
<feature type="domain" description="Fibronectin type-III" evidence="13">
    <location>
        <begin position="3547"/>
        <end position="3636"/>
    </location>
</feature>
<proteinExistence type="inferred from homology"/>
<dbReference type="CDD" id="cd00063">
    <property type="entry name" value="FN3"/>
    <property type="match status" value="25"/>
</dbReference>
<feature type="region of interest" description="Disordered" evidence="11">
    <location>
        <begin position="3324"/>
        <end position="3348"/>
    </location>
</feature>
<feature type="domain" description="Fibronectin type-III" evidence="13">
    <location>
        <begin position="1157"/>
        <end position="1248"/>
    </location>
</feature>
<dbReference type="STRING" id="9669.ENSMPUP00000010238"/>
<dbReference type="SMART" id="SM00186">
    <property type="entry name" value="FBG"/>
    <property type="match status" value="1"/>
</dbReference>
<dbReference type="PROSITE" id="PS01186">
    <property type="entry name" value="EGF_2"/>
    <property type="match status" value="8"/>
</dbReference>
<dbReference type="EMBL" id="AEYP01101404">
    <property type="status" value="NOT_ANNOTATED_CDS"/>
    <property type="molecule type" value="Genomic_DNA"/>
</dbReference>
<dbReference type="GO" id="GO:0031012">
    <property type="term" value="C:extracellular matrix"/>
    <property type="evidence" value="ECO:0007669"/>
    <property type="project" value="Ensembl"/>
</dbReference>
<dbReference type="InterPro" id="IPR000742">
    <property type="entry name" value="EGF"/>
</dbReference>
<dbReference type="InterPro" id="IPR002181">
    <property type="entry name" value="Fibrinogen_a/b/g_C_dom"/>
</dbReference>
<dbReference type="InterPro" id="IPR036116">
    <property type="entry name" value="FN3_sf"/>
</dbReference>
<dbReference type="HOGENOM" id="CLU_000199_0_0_1"/>
<evidence type="ECO:0000256" key="10">
    <source>
        <dbReference type="ARBA" id="ARBA00023180"/>
    </source>
</evidence>
<feature type="domain" description="Fibronectin type-III" evidence="13">
    <location>
        <begin position="1870"/>
        <end position="1959"/>
    </location>
</feature>
<dbReference type="GO" id="GO:0007160">
    <property type="term" value="P:cell-matrix adhesion"/>
    <property type="evidence" value="ECO:0007669"/>
    <property type="project" value="Ensembl"/>
</dbReference>
<feature type="domain" description="Fibronectin type-III" evidence="13">
    <location>
        <begin position="3143"/>
        <end position="3232"/>
    </location>
</feature>